<dbReference type="Gene3D" id="3.30.1150.10">
    <property type="match status" value="1"/>
</dbReference>
<gene>
    <name evidence="3" type="primary">tolA</name>
    <name evidence="3" type="ORF">V6256_12140</name>
</gene>
<keyword evidence="2" id="KW-1133">Transmembrane helix</keyword>
<dbReference type="Proteomes" id="UP001369082">
    <property type="component" value="Unassembled WGS sequence"/>
</dbReference>
<name>A0ABU9GSP2_9GAMM</name>
<dbReference type="RefSeq" id="WP_341598486.1">
    <property type="nucleotide sequence ID" value="NZ_JBAKAZ010000051.1"/>
</dbReference>
<dbReference type="EMBL" id="JBAKAZ010000051">
    <property type="protein sequence ID" value="MEL0630357.1"/>
    <property type="molecule type" value="Genomic_DNA"/>
</dbReference>
<dbReference type="InterPro" id="IPR014161">
    <property type="entry name" value="Tol-Pal_TolA"/>
</dbReference>
<organism evidence="3 4">
    <name type="scientific">Psychromonas aquatilis</name>
    <dbReference type="NCBI Taxonomy" id="2005072"/>
    <lineage>
        <taxon>Bacteria</taxon>
        <taxon>Pseudomonadati</taxon>
        <taxon>Pseudomonadota</taxon>
        <taxon>Gammaproteobacteria</taxon>
        <taxon>Alteromonadales</taxon>
        <taxon>Psychromonadaceae</taxon>
        <taxon>Psychromonas</taxon>
    </lineage>
</organism>
<feature type="transmembrane region" description="Helical" evidence="2">
    <location>
        <begin position="7"/>
        <end position="30"/>
    </location>
</feature>
<dbReference type="Pfam" id="PF06519">
    <property type="entry name" value="TolA"/>
    <property type="match status" value="1"/>
</dbReference>
<feature type="compositionally biased region" description="Basic and acidic residues" evidence="1">
    <location>
        <begin position="68"/>
        <end position="90"/>
    </location>
</feature>
<reference evidence="3 4" key="1">
    <citation type="submission" date="2024-02" db="EMBL/GenBank/DDBJ databases">
        <title>Bacteria isolated from the canopy kelp, Nereocystis luetkeana.</title>
        <authorList>
            <person name="Pfister C.A."/>
            <person name="Younker I.T."/>
            <person name="Light S.H."/>
        </authorList>
    </citation>
    <scope>NUCLEOTIDE SEQUENCE [LARGE SCALE GENOMIC DNA]</scope>
    <source>
        <strain evidence="3 4">TI.1.05</strain>
    </source>
</reference>
<accession>A0ABU9GSP2</accession>
<protein>
    <submittedName>
        <fullName evidence="3">Cell envelope integrity protein TolA</fullName>
    </submittedName>
</protein>
<evidence type="ECO:0000256" key="1">
    <source>
        <dbReference type="SAM" id="MobiDB-lite"/>
    </source>
</evidence>
<keyword evidence="2" id="KW-0472">Membrane</keyword>
<evidence type="ECO:0000313" key="3">
    <source>
        <dbReference type="EMBL" id="MEL0630357.1"/>
    </source>
</evidence>
<keyword evidence="4" id="KW-1185">Reference proteome</keyword>
<feature type="region of interest" description="Disordered" evidence="1">
    <location>
        <begin position="60"/>
        <end position="99"/>
    </location>
</feature>
<keyword evidence="2" id="KW-0812">Transmembrane</keyword>
<proteinExistence type="predicted"/>
<dbReference type="SUPFAM" id="SSF74653">
    <property type="entry name" value="TolA/TonB C-terminal domain"/>
    <property type="match status" value="1"/>
</dbReference>
<sequence>MKQRTNLIAFITALSLHLIIGGLLIMGVSFSLPKDQPKASAAVIDATIINQEMLDTLAKNADQKKKRQQQEVDNEVKEKQRQEAEEKLKAEEEEADVLAKEQAAADALVKEQAEKEKADALAKEQAEKAKADALAKEQAEKAKADALAKEQAEKAKADALAKEQAEKAKADALAKEKAEKEKAAKLAKEKAEKEKAVKLAKEKAEKAKAAKLAKEKAAKAAREKQRQAELDRQMEAEFSDDFSSARTAKQLSEIAKYEALIRSKISRYWKVDQSMSGKTCTLAIKLAADGYVISAVKSRGDSRLCASAIRATQQAKTLPIPKDASINGQFRDFDITLKPEL</sequence>
<evidence type="ECO:0000256" key="2">
    <source>
        <dbReference type="SAM" id="Phobius"/>
    </source>
</evidence>
<comment type="caution">
    <text evidence="3">The sequence shown here is derived from an EMBL/GenBank/DDBJ whole genome shotgun (WGS) entry which is preliminary data.</text>
</comment>
<evidence type="ECO:0000313" key="4">
    <source>
        <dbReference type="Proteomes" id="UP001369082"/>
    </source>
</evidence>
<dbReference type="NCBIfam" id="TIGR02794">
    <property type="entry name" value="tolA_full"/>
    <property type="match status" value="1"/>
</dbReference>